<accession>A0A364Y663</accession>
<comment type="caution">
    <text evidence="1">The sequence shown here is derived from an EMBL/GenBank/DDBJ whole genome shotgun (WGS) entry which is preliminary data.</text>
</comment>
<sequence>MAFDYRYLTLNIMTPFDKTTITAKFTEYFEHLMNNEYEKALGFVYAPLFNFIGKKEMVDGMKKANTGDTTTMLSELIVKSVKPILQSDKETYGLLDYSFQISIHCPPDTRPAESGDDEDEAQNMSALDFTDKILMAKYGEDNVSTDRLNNTITAHVTNQSYCIFDPESNDWKFLEKKSAMLPLLKNLIPKAIDAEKKLQELS</sequence>
<reference evidence="1 2" key="1">
    <citation type="submission" date="2018-06" db="EMBL/GenBank/DDBJ databases">
        <title>Chryseolinea flavus sp. nov., a member of the phylum Bacteroidetes isolated from soil.</title>
        <authorList>
            <person name="Li Y."/>
            <person name="Wang J."/>
        </authorList>
    </citation>
    <scope>NUCLEOTIDE SEQUENCE [LARGE SCALE GENOMIC DNA]</scope>
    <source>
        <strain evidence="1 2">SDU1-6</strain>
    </source>
</reference>
<evidence type="ECO:0000313" key="2">
    <source>
        <dbReference type="Proteomes" id="UP000251889"/>
    </source>
</evidence>
<protein>
    <submittedName>
        <fullName evidence="1">Uncharacterized protein</fullName>
    </submittedName>
</protein>
<evidence type="ECO:0000313" key="1">
    <source>
        <dbReference type="EMBL" id="RAW02295.1"/>
    </source>
</evidence>
<gene>
    <name evidence="1" type="ORF">DQQ10_07105</name>
</gene>
<dbReference type="EMBL" id="QMFY01000002">
    <property type="protein sequence ID" value="RAW02295.1"/>
    <property type="molecule type" value="Genomic_DNA"/>
</dbReference>
<dbReference type="Proteomes" id="UP000251889">
    <property type="component" value="Unassembled WGS sequence"/>
</dbReference>
<dbReference type="AlphaFoldDB" id="A0A364Y663"/>
<keyword evidence="2" id="KW-1185">Reference proteome</keyword>
<organism evidence="1 2">
    <name type="scientific">Pseudochryseolinea flava</name>
    <dbReference type="NCBI Taxonomy" id="2059302"/>
    <lineage>
        <taxon>Bacteria</taxon>
        <taxon>Pseudomonadati</taxon>
        <taxon>Bacteroidota</taxon>
        <taxon>Cytophagia</taxon>
        <taxon>Cytophagales</taxon>
        <taxon>Fulvivirgaceae</taxon>
        <taxon>Pseudochryseolinea</taxon>
    </lineage>
</organism>
<name>A0A364Y663_9BACT</name>
<proteinExistence type="predicted"/>